<comment type="caution">
    <text evidence="11">The sequence shown here is derived from an EMBL/GenBank/DDBJ whole genome shotgun (WGS) entry which is preliminary data.</text>
</comment>
<keyword evidence="5" id="KW-0472">Membrane</keyword>
<dbReference type="AlphaFoldDB" id="A0A1X1A1K3"/>
<dbReference type="OrthoDB" id="5607838at2"/>
<comment type="subcellular location">
    <subcellularLocation>
        <location evidence="1">Cell outer membrane</location>
    </subcellularLocation>
</comment>
<dbReference type="PANTHER" id="PTHR30203">
    <property type="entry name" value="OUTER MEMBRANE CATION EFFLUX PROTEIN"/>
    <property type="match status" value="1"/>
</dbReference>
<evidence type="ECO:0000256" key="4">
    <source>
        <dbReference type="ARBA" id="ARBA00022692"/>
    </source>
</evidence>
<evidence type="ECO:0000256" key="2">
    <source>
        <dbReference type="ARBA" id="ARBA00007613"/>
    </source>
</evidence>
<dbReference type="SUPFAM" id="SSF56954">
    <property type="entry name" value="Outer membrane efflux proteins (OEP)"/>
    <property type="match status" value="1"/>
</dbReference>
<evidence type="ECO:0000256" key="7">
    <source>
        <dbReference type="ARBA" id="ARBA00023237"/>
    </source>
</evidence>
<feature type="coiled-coil region" evidence="9">
    <location>
        <begin position="309"/>
        <end position="347"/>
    </location>
</feature>
<reference evidence="11 12" key="1">
    <citation type="submission" date="2017-04" db="EMBL/GenBank/DDBJ databases">
        <title>Presence of VIM-2 positive Pseudomonas species in chickens and their surrounding environment.</title>
        <authorList>
            <person name="Zhang R."/>
        </authorList>
    </citation>
    <scope>NUCLEOTIDE SEQUENCE [LARGE SCALE GENOMIC DNA]</scope>
    <source>
        <strain evidence="11 12">DZ-C18</strain>
    </source>
</reference>
<evidence type="ECO:0000256" key="9">
    <source>
        <dbReference type="SAM" id="Coils"/>
    </source>
</evidence>
<feature type="chain" id="PRO_5010861364" description="TolC family protein" evidence="10">
    <location>
        <begin position="28"/>
        <end position="417"/>
    </location>
</feature>
<evidence type="ECO:0000256" key="5">
    <source>
        <dbReference type="ARBA" id="ARBA00023136"/>
    </source>
</evidence>
<feature type="signal peptide" evidence="10">
    <location>
        <begin position="1"/>
        <end position="27"/>
    </location>
</feature>
<evidence type="ECO:0000313" key="12">
    <source>
        <dbReference type="Proteomes" id="UP000193675"/>
    </source>
</evidence>
<evidence type="ECO:0000256" key="6">
    <source>
        <dbReference type="ARBA" id="ARBA00023139"/>
    </source>
</evidence>
<dbReference type="RefSeq" id="WP_084855269.1">
    <property type="nucleotide sequence ID" value="NZ_NBWC01000009.1"/>
</dbReference>
<keyword evidence="3" id="KW-1134">Transmembrane beta strand</keyword>
<dbReference type="Pfam" id="PF02321">
    <property type="entry name" value="OEP"/>
    <property type="match status" value="2"/>
</dbReference>
<evidence type="ECO:0008006" key="13">
    <source>
        <dbReference type="Google" id="ProtNLM"/>
    </source>
</evidence>
<comment type="similarity">
    <text evidence="2">Belongs to the outer membrane factor (OMF) (TC 1.B.17) family.</text>
</comment>
<dbReference type="EMBL" id="NBWC01000009">
    <property type="protein sequence ID" value="ORL65732.1"/>
    <property type="molecule type" value="Genomic_DNA"/>
</dbReference>
<accession>A0A1X1A1K3</accession>
<dbReference type="GO" id="GO:0015562">
    <property type="term" value="F:efflux transmembrane transporter activity"/>
    <property type="evidence" value="ECO:0007669"/>
    <property type="project" value="InterPro"/>
</dbReference>
<dbReference type="PANTHER" id="PTHR30203:SF24">
    <property type="entry name" value="BLR4935 PROTEIN"/>
    <property type="match status" value="1"/>
</dbReference>
<organism evidence="11 12">
    <name type="scientific">Pseudomonas putida</name>
    <name type="common">Arthrobacter siderocapsulatus</name>
    <dbReference type="NCBI Taxonomy" id="303"/>
    <lineage>
        <taxon>Bacteria</taxon>
        <taxon>Pseudomonadati</taxon>
        <taxon>Pseudomonadota</taxon>
        <taxon>Gammaproteobacteria</taxon>
        <taxon>Pseudomonadales</taxon>
        <taxon>Pseudomonadaceae</taxon>
        <taxon>Pseudomonas</taxon>
    </lineage>
</organism>
<dbReference type="Proteomes" id="UP000193675">
    <property type="component" value="Unassembled WGS sequence"/>
</dbReference>
<proteinExistence type="inferred from homology"/>
<evidence type="ECO:0000256" key="8">
    <source>
        <dbReference type="ARBA" id="ARBA00023288"/>
    </source>
</evidence>
<name>A0A1X1A1K3_PSEPU</name>
<sequence length="417" mass="46031">MTPLHFHPGRTLTVALVSLLPTLSGQAAPLSLDDALQLAERNAPSLQARQEQVSAARSAVVPAGELPDPRLNLGVQNLPVDGSDRWSTSRDFMTMQTVGLSQDVPNRDKRKARVETARAAVERADAQAVFERQKVRAATALAWISAYTVQRKLEQFDALYKENRLLASAVKARLAAGGGAAADALAPNQEAAQLDERRDLLLSQAAQARAALKRWIGQDGDVQAPAFPQWTVNASEYLHALHAHPELATYGAMTREAQAQVQQALAEKKSDWGWQVDYQRRGPDFSNMVSVQFSFQLPLFAGSRQDPMIAARRAQVRQLEDEQDAALREHTAQLEADLTEYQRLQRAVVRSRETLLPLAEERVRLALSDYRAGKSALSEVLAARRQRLEARLQEIDLQGQLAATAARLHFAYGEVQA</sequence>
<dbReference type="InterPro" id="IPR003423">
    <property type="entry name" value="OMP_efflux"/>
</dbReference>
<dbReference type="Gene3D" id="1.20.1600.10">
    <property type="entry name" value="Outer membrane efflux proteins (OEP)"/>
    <property type="match status" value="1"/>
</dbReference>
<keyword evidence="9" id="KW-0175">Coiled coil</keyword>
<keyword evidence="6" id="KW-0564">Palmitate</keyword>
<keyword evidence="7" id="KW-0998">Cell outer membrane</keyword>
<evidence type="ECO:0000256" key="1">
    <source>
        <dbReference type="ARBA" id="ARBA00004442"/>
    </source>
</evidence>
<dbReference type="InterPro" id="IPR010131">
    <property type="entry name" value="MdtP/NodT-like"/>
</dbReference>
<evidence type="ECO:0000256" key="10">
    <source>
        <dbReference type="SAM" id="SignalP"/>
    </source>
</evidence>
<keyword evidence="10" id="KW-0732">Signal</keyword>
<evidence type="ECO:0000313" key="11">
    <source>
        <dbReference type="EMBL" id="ORL65732.1"/>
    </source>
</evidence>
<keyword evidence="8" id="KW-0449">Lipoprotein</keyword>
<evidence type="ECO:0000256" key="3">
    <source>
        <dbReference type="ARBA" id="ARBA00022452"/>
    </source>
</evidence>
<keyword evidence="4" id="KW-0812">Transmembrane</keyword>
<gene>
    <name evidence="11" type="ORF">B7H17_07540</name>
</gene>
<protein>
    <recommendedName>
        <fullName evidence="13">TolC family protein</fullName>
    </recommendedName>
</protein>
<dbReference type="GO" id="GO:0016020">
    <property type="term" value="C:membrane"/>
    <property type="evidence" value="ECO:0007669"/>
    <property type="project" value="UniProtKB-SubCell"/>
</dbReference>